<evidence type="ECO:0000313" key="2">
    <source>
        <dbReference type="EMBL" id="QDG54576.1"/>
    </source>
</evidence>
<feature type="region of interest" description="Disordered" evidence="1">
    <location>
        <begin position="142"/>
        <end position="215"/>
    </location>
</feature>
<dbReference type="EMBL" id="CP041186">
    <property type="protein sequence ID" value="QDG54576.1"/>
    <property type="molecule type" value="Genomic_DNA"/>
</dbReference>
<organism evidence="2 3">
    <name type="scientific">Persicimonas caeni</name>
    <dbReference type="NCBI Taxonomy" id="2292766"/>
    <lineage>
        <taxon>Bacteria</taxon>
        <taxon>Deltaproteobacteria</taxon>
        <taxon>Bradymonadales</taxon>
        <taxon>Bradymonadaceae</taxon>
        <taxon>Persicimonas</taxon>
    </lineage>
</organism>
<gene>
    <name evidence="2" type="ORF">FIV42_28675</name>
</gene>
<dbReference type="InterPro" id="IPR014719">
    <property type="entry name" value="Ribosomal_bL12_C/ClpS-like"/>
</dbReference>
<evidence type="ECO:0000313" key="3">
    <source>
        <dbReference type="Proteomes" id="UP000315995"/>
    </source>
</evidence>
<evidence type="ECO:0000256" key="1">
    <source>
        <dbReference type="SAM" id="MobiDB-lite"/>
    </source>
</evidence>
<feature type="compositionally biased region" description="Acidic residues" evidence="1">
    <location>
        <begin position="161"/>
        <end position="170"/>
    </location>
</feature>
<dbReference type="Proteomes" id="UP000315995">
    <property type="component" value="Chromosome"/>
</dbReference>
<dbReference type="RefSeq" id="WP_141201020.1">
    <property type="nucleotide sequence ID" value="NZ_CP041186.1"/>
</dbReference>
<sequence>MTEQVDSWRSVIESRGIDVEETEAPDASGGSWFQTITRFTKRGFLRVTLSPGDEALSIHAQLAVPGSEDGYLDRLKQHLKLVSGSDWEMASEERPWVLEVDELPEEKVAPVFDAFERVAEHIGLAESGEDPAELADDFGRAPKEAAEETEKPEENEKADEAEPETDEEADEQTKAQPAASGGVFESIGGGESASDSETREEAETSPDTGDANLGKFRVRVVDGTIRAELELAEQPSERAEKELLSALARTLRARFDIKLLARSLTEKDGQPVVKLALEPASLGAASEVSLGDLSHDLGRYFERLKKFNAMGLSLIDVLAPGASRPNEPARRESPSPSRRERSERRRSKDEGRKAQQDRTARQEEPRVRRREDHRAAESDSSGVVFSFGADDLEEASTDVVAAGDYTDPRVKREDATTPLVDVVLRHPGYSDKSMRQVLSILLDVDYFEAGKLAKQAPCVIAWGISQERAQEFKRVIERAGGRVTLVEPDSLNS</sequence>
<name>A0A4Y6Q1X8_PERCE</name>
<proteinExistence type="predicted"/>
<dbReference type="SUPFAM" id="SSF54736">
    <property type="entry name" value="ClpS-like"/>
    <property type="match status" value="1"/>
</dbReference>
<keyword evidence="3" id="KW-1185">Reference proteome</keyword>
<reference evidence="2 3" key="1">
    <citation type="submission" date="2019-06" db="EMBL/GenBank/DDBJ databases">
        <title>Persicimonas caeni gen. nov., sp. nov., a predatory bacterium isolated from solar saltern.</title>
        <authorList>
            <person name="Wang S."/>
        </authorList>
    </citation>
    <scope>NUCLEOTIDE SEQUENCE [LARGE SCALE GENOMIC DNA]</scope>
    <source>
        <strain evidence="2 3">YN101</strain>
    </source>
</reference>
<dbReference type="OrthoDB" id="5492864at2"/>
<feature type="region of interest" description="Disordered" evidence="1">
    <location>
        <begin position="320"/>
        <end position="380"/>
    </location>
</feature>
<feature type="compositionally biased region" description="Basic and acidic residues" evidence="1">
    <location>
        <begin position="142"/>
        <end position="160"/>
    </location>
</feature>
<feature type="compositionally biased region" description="Basic and acidic residues" evidence="1">
    <location>
        <begin position="327"/>
        <end position="377"/>
    </location>
</feature>
<accession>A0A5B8YG79</accession>
<protein>
    <submittedName>
        <fullName evidence="2">Uncharacterized protein</fullName>
    </submittedName>
</protein>
<accession>A0A4Y6Q1X8</accession>
<dbReference type="AlphaFoldDB" id="A0A4Y6Q1X8"/>